<comment type="caution">
    <text evidence="1">The sequence shown here is derived from an EMBL/GenBank/DDBJ whole genome shotgun (WGS) entry which is preliminary data.</text>
</comment>
<dbReference type="AlphaFoldDB" id="A0A915ZGD6"/>
<proteinExistence type="predicted"/>
<reference evidence="1" key="1">
    <citation type="submission" date="2020-05" db="EMBL/GenBank/DDBJ databases">
        <authorList>
            <person name="Rincon C."/>
            <person name="Sanders R I."/>
            <person name="Robbins C."/>
            <person name="Chaturvedi A."/>
        </authorList>
    </citation>
    <scope>NUCLEOTIDE SEQUENCE</scope>
    <source>
        <strain evidence="1">CHB12</strain>
    </source>
</reference>
<dbReference type="OrthoDB" id="2360190at2759"/>
<gene>
    <name evidence="1" type="ORF">CHRIB12_LOCUS14165</name>
</gene>
<evidence type="ECO:0000313" key="2">
    <source>
        <dbReference type="Proteomes" id="UP000684084"/>
    </source>
</evidence>
<dbReference type="Proteomes" id="UP000684084">
    <property type="component" value="Unassembled WGS sequence"/>
</dbReference>
<evidence type="ECO:0000313" key="1">
    <source>
        <dbReference type="EMBL" id="CAB5373795.1"/>
    </source>
</evidence>
<organism evidence="1 2">
    <name type="scientific">Rhizophagus irregularis</name>
    <dbReference type="NCBI Taxonomy" id="588596"/>
    <lineage>
        <taxon>Eukaryota</taxon>
        <taxon>Fungi</taxon>
        <taxon>Fungi incertae sedis</taxon>
        <taxon>Mucoromycota</taxon>
        <taxon>Glomeromycotina</taxon>
        <taxon>Glomeromycetes</taxon>
        <taxon>Glomerales</taxon>
        <taxon>Glomeraceae</taxon>
        <taxon>Rhizophagus</taxon>
    </lineage>
</organism>
<protein>
    <submittedName>
        <fullName evidence="1">Uncharacterized protein</fullName>
    </submittedName>
</protein>
<dbReference type="EMBL" id="CAGKOT010000032">
    <property type="protein sequence ID" value="CAB5373795.1"/>
    <property type="molecule type" value="Genomic_DNA"/>
</dbReference>
<sequence>MPKTKSALNKYFQAKGKDKMRTLPKRASLTIAQKHEICFKKINKPYIKNKELAELYNVSEECINDTLKKSQKWLEIDSQAPET</sequence>
<accession>A0A915ZGD6</accession>
<name>A0A915ZGD6_9GLOM</name>